<comment type="caution">
    <text evidence="1">The sequence shown here is derived from an EMBL/GenBank/DDBJ whole genome shotgun (WGS) entry which is preliminary data.</text>
</comment>
<sequence>MIYEAFYLEDIVNNEKNTNHEFVRQNPLPPSWFRKYLFDGHPVL</sequence>
<dbReference type="Proteomes" id="UP000663881">
    <property type="component" value="Unassembled WGS sequence"/>
</dbReference>
<reference evidence="1" key="1">
    <citation type="submission" date="2021-02" db="EMBL/GenBank/DDBJ databases">
        <authorList>
            <person name="Nowell W R."/>
        </authorList>
    </citation>
    <scope>NUCLEOTIDE SEQUENCE</scope>
</reference>
<dbReference type="AlphaFoldDB" id="A0A820SAU0"/>
<feature type="non-terminal residue" evidence="1">
    <location>
        <position position="1"/>
    </location>
</feature>
<dbReference type="EMBL" id="CAJOAY010036131">
    <property type="protein sequence ID" value="CAF4455250.1"/>
    <property type="molecule type" value="Genomic_DNA"/>
</dbReference>
<protein>
    <submittedName>
        <fullName evidence="1">Uncharacterized protein</fullName>
    </submittedName>
</protein>
<accession>A0A820SAU0</accession>
<organism evidence="1 2">
    <name type="scientific">Adineta steineri</name>
    <dbReference type="NCBI Taxonomy" id="433720"/>
    <lineage>
        <taxon>Eukaryota</taxon>
        <taxon>Metazoa</taxon>
        <taxon>Spiralia</taxon>
        <taxon>Gnathifera</taxon>
        <taxon>Rotifera</taxon>
        <taxon>Eurotatoria</taxon>
        <taxon>Bdelloidea</taxon>
        <taxon>Adinetida</taxon>
        <taxon>Adinetidae</taxon>
        <taxon>Adineta</taxon>
    </lineage>
</organism>
<name>A0A820SAU0_9BILA</name>
<gene>
    <name evidence="1" type="ORF">OKA104_LOCUS54381</name>
</gene>
<proteinExistence type="predicted"/>
<evidence type="ECO:0000313" key="1">
    <source>
        <dbReference type="EMBL" id="CAF4455250.1"/>
    </source>
</evidence>
<evidence type="ECO:0000313" key="2">
    <source>
        <dbReference type="Proteomes" id="UP000663881"/>
    </source>
</evidence>
<feature type="non-terminal residue" evidence="1">
    <location>
        <position position="44"/>
    </location>
</feature>